<reference evidence="1" key="2">
    <citation type="submission" date="2020-07" db="EMBL/GenBank/DDBJ databases">
        <authorList>
            <person name="Lood C."/>
            <person name="Girard L."/>
        </authorList>
    </citation>
    <scope>NUCLEOTIDE SEQUENCE</scope>
    <source>
        <strain evidence="1">SWRI153</strain>
    </source>
</reference>
<dbReference type="EMBL" id="JABWQP010000004">
    <property type="protein sequence ID" value="MBC3342248.1"/>
    <property type="molecule type" value="Genomic_DNA"/>
</dbReference>
<dbReference type="RefSeq" id="WP_186531877.1">
    <property type="nucleotide sequence ID" value="NZ_JABWQP020000004.1"/>
</dbReference>
<reference evidence="1 3" key="1">
    <citation type="journal article" date="2020" name="Microorganisms">
        <title>Reliable Identification of Environmental Pseudomonas Isolates Using the rpoD Gene.</title>
        <authorList>
            <consortium name="The Broad Institute Genome Sequencing Platform"/>
            <person name="Girard L."/>
            <person name="Lood C."/>
            <person name="Rokni-Zadeh H."/>
            <person name="van Noort V."/>
            <person name="Lavigne R."/>
            <person name="De Mot R."/>
        </authorList>
    </citation>
    <scope>NUCLEOTIDE SEQUENCE</scope>
    <source>
        <strain evidence="1 3">SWRI153</strain>
    </source>
</reference>
<dbReference type="Proteomes" id="UP000648816">
    <property type="component" value="Unassembled WGS sequence"/>
</dbReference>
<comment type="caution">
    <text evidence="1">The sequence shown here is derived from an EMBL/GenBank/DDBJ whole genome shotgun (WGS) entry which is preliminary data.</text>
</comment>
<organism evidence="1">
    <name type="scientific">Pseudomonas khorasanensis</name>
    <dbReference type="NCBI Taxonomy" id="2745508"/>
    <lineage>
        <taxon>Bacteria</taxon>
        <taxon>Pseudomonadati</taxon>
        <taxon>Pseudomonadota</taxon>
        <taxon>Gammaproteobacteria</taxon>
        <taxon>Pseudomonadales</taxon>
        <taxon>Pseudomonadaceae</taxon>
        <taxon>Pseudomonas</taxon>
    </lineage>
</organism>
<keyword evidence="3" id="KW-1185">Reference proteome</keyword>
<evidence type="ECO:0000313" key="3">
    <source>
        <dbReference type="Proteomes" id="UP000648816"/>
    </source>
</evidence>
<evidence type="ECO:0000313" key="1">
    <source>
        <dbReference type="EMBL" id="MBC3342248.1"/>
    </source>
</evidence>
<proteinExistence type="predicted"/>
<evidence type="ECO:0000313" key="2">
    <source>
        <dbReference type="EMBL" id="MBV4486298.1"/>
    </source>
</evidence>
<dbReference type="EMBL" id="JABWQP020000004">
    <property type="protein sequence ID" value="MBV4486298.1"/>
    <property type="molecule type" value="Genomic_DNA"/>
</dbReference>
<protein>
    <submittedName>
        <fullName evidence="1">Transcriptional regulator</fullName>
    </submittedName>
</protein>
<reference evidence="2" key="3">
    <citation type="submission" date="2021-06" db="EMBL/GenBank/DDBJ databases">
        <title>Updating the genus Pseudomonas: Description of 43 new species and partition of the Pseudomonas putida group.</title>
        <authorList>
            <person name="Girard L."/>
            <person name="Lood C."/>
            <person name="Vandamme P."/>
            <person name="Rokni-Zadeh H."/>
            <person name="Van Noort V."/>
            <person name="Hofte M."/>
            <person name="Lavigne R."/>
            <person name="De Mot R."/>
        </authorList>
    </citation>
    <scope>NUCLEOTIDE SEQUENCE</scope>
    <source>
        <strain evidence="2">SWRI153</strain>
    </source>
</reference>
<accession>A0A923JGI3</accession>
<sequence>MIEKFTRWDSADFLLTDADLKDYLEACMDEAGEDDRFIVKAHETIERARLEIMGNYAERGL</sequence>
<gene>
    <name evidence="2" type="ORF">HU727_011910</name>
    <name evidence="1" type="ORF">HU727_11410</name>
</gene>
<name>A0A923JGI3_9PSED</name>
<dbReference type="AlphaFoldDB" id="A0A923JGI3"/>